<dbReference type="EMBL" id="JAARRM010000001">
    <property type="protein sequence ID" value="MBC1520971.1"/>
    <property type="molecule type" value="Genomic_DNA"/>
</dbReference>
<protein>
    <submittedName>
        <fullName evidence="1">Topology modulation protein</fullName>
    </submittedName>
</protein>
<dbReference type="Proteomes" id="UP000559885">
    <property type="component" value="Unassembled WGS sequence"/>
</dbReference>
<dbReference type="InterPro" id="IPR052922">
    <property type="entry name" value="Cytidylate_Kinase-2"/>
</dbReference>
<dbReference type="RefSeq" id="WP_185372533.1">
    <property type="nucleotide sequence ID" value="NZ_JAARRM010000001.1"/>
</dbReference>
<evidence type="ECO:0000313" key="1">
    <source>
        <dbReference type="EMBL" id="MBC1520971.1"/>
    </source>
</evidence>
<proteinExistence type="predicted"/>
<organism evidence="1 2">
    <name type="scientific">Listeria aquatica</name>
    <dbReference type="NCBI Taxonomy" id="1494960"/>
    <lineage>
        <taxon>Bacteria</taxon>
        <taxon>Bacillati</taxon>
        <taxon>Bacillota</taxon>
        <taxon>Bacilli</taxon>
        <taxon>Bacillales</taxon>
        <taxon>Listeriaceae</taxon>
        <taxon>Listeria</taxon>
    </lineage>
</organism>
<dbReference type="SUPFAM" id="SSF52540">
    <property type="entry name" value="P-loop containing nucleoside triphosphate hydrolases"/>
    <property type="match status" value="1"/>
</dbReference>
<reference evidence="1 2" key="1">
    <citation type="submission" date="2020-03" db="EMBL/GenBank/DDBJ databases">
        <title>Soil Listeria distribution.</title>
        <authorList>
            <person name="Liao J."/>
            <person name="Wiedmann M."/>
        </authorList>
    </citation>
    <scope>NUCLEOTIDE SEQUENCE [LARGE SCALE GENOMIC DNA]</scope>
    <source>
        <strain evidence="1 2">FSL L7-1507</strain>
    </source>
</reference>
<comment type="caution">
    <text evidence="1">The sequence shown here is derived from an EMBL/GenBank/DDBJ whole genome shotgun (WGS) entry which is preliminary data.</text>
</comment>
<dbReference type="Gene3D" id="3.40.50.300">
    <property type="entry name" value="P-loop containing nucleotide triphosphate hydrolases"/>
    <property type="match status" value="1"/>
</dbReference>
<gene>
    <name evidence="1" type="ORF">HB912_04805</name>
</gene>
<dbReference type="PANTHER" id="PTHR37816:SF3">
    <property type="entry name" value="MODULATES DNA TOPOLOGY"/>
    <property type="match status" value="1"/>
</dbReference>
<sequence length="171" mass="20049">MVKLNIIGPPGSGKSTLARKLGKAVNLSPIHLDSLYFKPGWVEISKQELCEKVQLLITQHKEWIMEGNYTETWSKRFQEANLTVFLDLPRRIYFYRVLKRNLLSLGKVRPDSAQGCPERIDFSFYKYVLDYPKKRKAILRKLAEVPEEKLVVLKSTREIERFLMVYSKQKV</sequence>
<accession>A0A841ZQQ6</accession>
<dbReference type="PANTHER" id="PTHR37816">
    <property type="entry name" value="YALI0E33011P"/>
    <property type="match status" value="1"/>
</dbReference>
<name>A0A841ZQQ6_9LIST</name>
<dbReference type="AlphaFoldDB" id="A0A841ZQQ6"/>
<evidence type="ECO:0000313" key="2">
    <source>
        <dbReference type="Proteomes" id="UP000559885"/>
    </source>
</evidence>
<dbReference type="InterPro" id="IPR027417">
    <property type="entry name" value="P-loop_NTPase"/>
</dbReference>